<proteinExistence type="predicted"/>
<feature type="region of interest" description="Disordered" evidence="1">
    <location>
        <begin position="23"/>
        <end position="44"/>
    </location>
</feature>
<dbReference type="Proteomes" id="UP000504638">
    <property type="component" value="Unplaced"/>
</dbReference>
<organism evidence="2">
    <name type="scientific">Eremomyces bilateralis CBS 781.70</name>
    <dbReference type="NCBI Taxonomy" id="1392243"/>
    <lineage>
        <taxon>Eukaryota</taxon>
        <taxon>Fungi</taxon>
        <taxon>Dikarya</taxon>
        <taxon>Ascomycota</taxon>
        <taxon>Pezizomycotina</taxon>
        <taxon>Dothideomycetes</taxon>
        <taxon>Dothideomycetes incertae sedis</taxon>
        <taxon>Eremomycetales</taxon>
        <taxon>Eremomycetaceae</taxon>
        <taxon>Eremomyces</taxon>
    </lineage>
</organism>
<name>A0A6G1G563_9PEZI</name>
<reference evidence="2 4" key="1">
    <citation type="submission" date="2020-01" db="EMBL/GenBank/DDBJ databases">
        <authorList>
            <consortium name="DOE Joint Genome Institute"/>
            <person name="Haridas S."/>
            <person name="Albert R."/>
            <person name="Binder M."/>
            <person name="Bloem J."/>
            <person name="Labutti K."/>
            <person name="Salamov A."/>
            <person name="Andreopoulos B."/>
            <person name="Baker S.E."/>
            <person name="Barry K."/>
            <person name="Bills G."/>
            <person name="Bluhm B.H."/>
            <person name="Cannon C."/>
            <person name="Castanera R."/>
            <person name="Culley D.E."/>
            <person name="Daum C."/>
            <person name="Ezra D."/>
            <person name="Gonzalez J.B."/>
            <person name="Henrissat B."/>
            <person name="Kuo A."/>
            <person name="Liang C."/>
            <person name="Lipzen A."/>
            <person name="Lutzoni F."/>
            <person name="Magnuson J."/>
            <person name="Mondo S."/>
            <person name="Nolan M."/>
            <person name="Ohm R."/>
            <person name="Pangilinan J."/>
            <person name="Park H.-J."/>
            <person name="Ramirez L."/>
            <person name="Alfaro M."/>
            <person name="Sun H."/>
            <person name="Tritt A."/>
            <person name="Yoshinaga Y."/>
            <person name="Zwiers L.-H."/>
            <person name="Turgeon B.G."/>
            <person name="Goodwin S.B."/>
            <person name="Spatafora J.W."/>
            <person name="Crous P.W."/>
            <person name="Grigoriev I.V."/>
        </authorList>
    </citation>
    <scope>NUCLEOTIDE SEQUENCE</scope>
    <source>
        <strain evidence="2 4">CBS 781.70</strain>
    </source>
</reference>
<accession>A0A6G1G563</accession>
<gene>
    <name evidence="2 4" type="ORF">P152DRAFT_457580</name>
</gene>
<protein>
    <submittedName>
        <fullName evidence="2 4">Uncharacterized protein</fullName>
    </submittedName>
</protein>
<evidence type="ECO:0000313" key="4">
    <source>
        <dbReference type="RefSeq" id="XP_033534848.1"/>
    </source>
</evidence>
<evidence type="ECO:0000256" key="1">
    <source>
        <dbReference type="SAM" id="MobiDB-lite"/>
    </source>
</evidence>
<dbReference type="GeneID" id="54419829"/>
<feature type="compositionally biased region" description="Basic and acidic residues" evidence="1">
    <location>
        <begin position="23"/>
        <end position="32"/>
    </location>
</feature>
<evidence type="ECO:0000313" key="3">
    <source>
        <dbReference type="Proteomes" id="UP000504638"/>
    </source>
</evidence>
<keyword evidence="3" id="KW-1185">Reference proteome</keyword>
<dbReference type="EMBL" id="ML975155">
    <property type="protein sequence ID" value="KAF1813217.1"/>
    <property type="molecule type" value="Genomic_DNA"/>
</dbReference>
<dbReference type="AlphaFoldDB" id="A0A6G1G563"/>
<reference evidence="4" key="2">
    <citation type="submission" date="2020-04" db="EMBL/GenBank/DDBJ databases">
        <authorList>
            <consortium name="NCBI Genome Project"/>
        </authorList>
    </citation>
    <scope>NUCLEOTIDE SEQUENCE</scope>
    <source>
        <strain evidence="4">CBS 781.70</strain>
    </source>
</reference>
<dbReference type="RefSeq" id="XP_033534848.1">
    <property type="nucleotide sequence ID" value="XM_033679259.1"/>
</dbReference>
<reference evidence="4" key="3">
    <citation type="submission" date="2025-04" db="UniProtKB">
        <authorList>
            <consortium name="RefSeq"/>
        </authorList>
    </citation>
    <scope>IDENTIFICATION</scope>
    <source>
        <strain evidence="4">CBS 781.70</strain>
    </source>
</reference>
<sequence length="75" mass="8208">MEHKSYCRSPVSSRFLTEVHRAVQHTRADSSRMHPPTAPSSPHRCPCTALRLSLPSTFESASARPPPVCAPFPGP</sequence>
<evidence type="ECO:0000313" key="2">
    <source>
        <dbReference type="EMBL" id="KAF1813217.1"/>
    </source>
</evidence>